<feature type="transmembrane region" description="Helical" evidence="11">
    <location>
        <begin position="66"/>
        <end position="90"/>
    </location>
</feature>
<feature type="transmembrane region" description="Helical" evidence="11">
    <location>
        <begin position="219"/>
        <end position="240"/>
    </location>
</feature>
<dbReference type="Pfam" id="PF00001">
    <property type="entry name" value="7tm_1"/>
    <property type="match status" value="1"/>
</dbReference>
<gene>
    <name evidence="14" type="primary">LOC116288125</name>
</gene>
<keyword evidence="6 11" id="KW-0472">Membrane</keyword>
<dbReference type="FunCoup" id="A0A6P8HDT3">
    <property type="interactions" value="798"/>
</dbReference>
<evidence type="ECO:0000313" key="13">
    <source>
        <dbReference type="Proteomes" id="UP000515163"/>
    </source>
</evidence>
<evidence type="ECO:0000256" key="6">
    <source>
        <dbReference type="ARBA" id="ARBA00023136"/>
    </source>
</evidence>
<dbReference type="InParanoid" id="A0A6P8HDT3"/>
<dbReference type="GO" id="GO:0004930">
    <property type="term" value="F:G protein-coupled receptor activity"/>
    <property type="evidence" value="ECO:0007669"/>
    <property type="project" value="UniProtKB-KW"/>
</dbReference>
<evidence type="ECO:0000256" key="8">
    <source>
        <dbReference type="ARBA" id="ARBA00023180"/>
    </source>
</evidence>
<dbReference type="PROSITE" id="PS50262">
    <property type="entry name" value="G_PROTEIN_RECEP_F1_2"/>
    <property type="match status" value="1"/>
</dbReference>
<evidence type="ECO:0000256" key="1">
    <source>
        <dbReference type="ARBA" id="ARBA00004651"/>
    </source>
</evidence>
<dbReference type="OrthoDB" id="6435638at2759"/>
<feature type="transmembrane region" description="Helical" evidence="11">
    <location>
        <begin position="29"/>
        <end position="54"/>
    </location>
</feature>
<dbReference type="GeneID" id="116288125"/>
<keyword evidence="9 10" id="KW-0807">Transducer</keyword>
<evidence type="ECO:0000256" key="4">
    <source>
        <dbReference type="ARBA" id="ARBA00022989"/>
    </source>
</evidence>
<evidence type="ECO:0000256" key="2">
    <source>
        <dbReference type="ARBA" id="ARBA00022475"/>
    </source>
</evidence>
<dbReference type="Gene3D" id="1.20.1070.10">
    <property type="entry name" value="Rhodopsin 7-helix transmembrane proteins"/>
    <property type="match status" value="1"/>
</dbReference>
<proteinExistence type="inferred from homology"/>
<evidence type="ECO:0000256" key="11">
    <source>
        <dbReference type="SAM" id="Phobius"/>
    </source>
</evidence>
<protein>
    <submittedName>
        <fullName evidence="14">Trace amine-associated receptor 1-like</fullName>
    </submittedName>
</protein>
<dbReference type="PANTHER" id="PTHR24246:SF27">
    <property type="entry name" value="ADENOSINE RECEPTOR, ISOFORM A"/>
    <property type="match status" value="1"/>
</dbReference>
<keyword evidence="7 10" id="KW-0675">Receptor</keyword>
<accession>A0A6P8HDT3</accession>
<dbReference type="InterPro" id="IPR017452">
    <property type="entry name" value="GPCR_Rhodpsn_7TM"/>
</dbReference>
<evidence type="ECO:0000256" key="9">
    <source>
        <dbReference type="ARBA" id="ARBA00023224"/>
    </source>
</evidence>
<keyword evidence="3 10" id="KW-0812">Transmembrane</keyword>
<dbReference type="SUPFAM" id="SSF81321">
    <property type="entry name" value="Family A G protein-coupled receptor-like"/>
    <property type="match status" value="1"/>
</dbReference>
<comment type="similarity">
    <text evidence="10">Belongs to the G-protein coupled receptor 1 family.</text>
</comment>
<dbReference type="PANTHER" id="PTHR24246">
    <property type="entry name" value="OLFACTORY RECEPTOR AND ADENOSINE RECEPTOR"/>
    <property type="match status" value="1"/>
</dbReference>
<keyword evidence="8" id="KW-0325">Glycoprotein</keyword>
<evidence type="ECO:0000256" key="5">
    <source>
        <dbReference type="ARBA" id="ARBA00023040"/>
    </source>
</evidence>
<feature type="domain" description="G-protein coupled receptors family 1 profile" evidence="12">
    <location>
        <begin position="45"/>
        <end position="275"/>
    </location>
</feature>
<keyword evidence="5 10" id="KW-0297">G-protein coupled receptor</keyword>
<evidence type="ECO:0000313" key="14">
    <source>
        <dbReference type="RefSeq" id="XP_031550730.1"/>
    </source>
</evidence>
<dbReference type="KEGG" id="aten:116288125"/>
<sequence length="323" mass="36396">MSSTEREMENSTSASSSAGISLLSDSEKISWAVAFGLVAATVILSNSLTLTVFLKTKLRQRQSTFLLINLTIADGLVGFLSIPLFIYMLMFEGQYSKVLYNVYTFQDIVLGITSVSTLAFVAFERFYAVCYPLLYRGTLPRAHFVMIASAWLFGVVIAILRVLTSLGLIHLKTFTYIMVTSIATPLLITCVMYFAVWLSTNVKPRYGRIPDKERKLSKTLFIITSIFIISWTPFPVANIFNTFSKKLASFSGFITFTYATKLLHYGNSLINPIVYTLRITEFRKKLTQIVYKDSCTSKTQSCCKKKRRFSSMSGAFLCPARKE</sequence>
<dbReference type="RefSeq" id="XP_031550730.1">
    <property type="nucleotide sequence ID" value="XM_031694870.1"/>
</dbReference>
<feature type="transmembrane region" description="Helical" evidence="11">
    <location>
        <begin position="102"/>
        <end position="123"/>
    </location>
</feature>
<comment type="subcellular location">
    <subcellularLocation>
        <location evidence="1">Cell membrane</location>
        <topology evidence="1">Multi-pass membrane protein</topology>
    </subcellularLocation>
</comment>
<keyword evidence="2" id="KW-1003">Cell membrane</keyword>
<feature type="transmembrane region" description="Helical" evidence="11">
    <location>
        <begin position="144"/>
        <end position="164"/>
    </location>
</feature>
<evidence type="ECO:0000256" key="3">
    <source>
        <dbReference type="ARBA" id="ARBA00022692"/>
    </source>
</evidence>
<dbReference type="InterPro" id="IPR000276">
    <property type="entry name" value="GPCR_Rhodpsn"/>
</dbReference>
<organism evidence="13 14">
    <name type="scientific">Actinia tenebrosa</name>
    <name type="common">Australian red waratah sea anemone</name>
    <dbReference type="NCBI Taxonomy" id="6105"/>
    <lineage>
        <taxon>Eukaryota</taxon>
        <taxon>Metazoa</taxon>
        <taxon>Cnidaria</taxon>
        <taxon>Anthozoa</taxon>
        <taxon>Hexacorallia</taxon>
        <taxon>Actiniaria</taxon>
        <taxon>Actiniidae</taxon>
        <taxon>Actinia</taxon>
    </lineage>
</organism>
<keyword evidence="4 11" id="KW-1133">Transmembrane helix</keyword>
<dbReference type="PRINTS" id="PR00237">
    <property type="entry name" value="GPCRRHODOPSN"/>
</dbReference>
<keyword evidence="13" id="KW-1185">Reference proteome</keyword>
<evidence type="ECO:0000256" key="10">
    <source>
        <dbReference type="RuleBase" id="RU000688"/>
    </source>
</evidence>
<evidence type="ECO:0000259" key="12">
    <source>
        <dbReference type="PROSITE" id="PS50262"/>
    </source>
</evidence>
<dbReference type="PROSITE" id="PS00237">
    <property type="entry name" value="G_PROTEIN_RECEP_F1_1"/>
    <property type="match status" value="1"/>
</dbReference>
<dbReference type="Proteomes" id="UP000515163">
    <property type="component" value="Unplaced"/>
</dbReference>
<reference evidence="14" key="1">
    <citation type="submission" date="2025-08" db="UniProtKB">
        <authorList>
            <consortium name="RefSeq"/>
        </authorList>
    </citation>
    <scope>IDENTIFICATION</scope>
    <source>
        <tissue evidence="14">Tentacle</tissue>
    </source>
</reference>
<evidence type="ECO:0000256" key="7">
    <source>
        <dbReference type="ARBA" id="ARBA00023170"/>
    </source>
</evidence>
<dbReference type="GO" id="GO:0005886">
    <property type="term" value="C:plasma membrane"/>
    <property type="evidence" value="ECO:0007669"/>
    <property type="project" value="UniProtKB-SubCell"/>
</dbReference>
<name>A0A6P8HDT3_ACTTE</name>
<dbReference type="AlphaFoldDB" id="A0A6P8HDT3"/>
<feature type="transmembrane region" description="Helical" evidence="11">
    <location>
        <begin position="176"/>
        <end position="198"/>
    </location>
</feature>